<dbReference type="PANTHER" id="PTHR47506:SF6">
    <property type="entry name" value="HTH-TYPE TRANSCRIPTIONAL REPRESSOR NEMR"/>
    <property type="match status" value="1"/>
</dbReference>
<accession>A0A917JRK0</accession>
<dbReference type="RefSeq" id="WP_188920373.1">
    <property type="nucleotide sequence ID" value="NZ_BMPZ01000004.1"/>
</dbReference>
<reference evidence="6" key="2">
    <citation type="submission" date="2020-09" db="EMBL/GenBank/DDBJ databases">
        <authorList>
            <person name="Sun Q."/>
            <person name="Ohkuma M."/>
        </authorList>
    </citation>
    <scope>NUCLEOTIDE SEQUENCE</scope>
    <source>
        <strain evidence="6">JCM 30804</strain>
    </source>
</reference>
<dbReference type="SUPFAM" id="SSF48498">
    <property type="entry name" value="Tetracyclin repressor-like, C-terminal domain"/>
    <property type="match status" value="1"/>
</dbReference>
<reference evidence="6" key="1">
    <citation type="journal article" date="2014" name="Int. J. Syst. Evol. Microbiol.">
        <title>Complete genome sequence of Corynebacterium casei LMG S-19264T (=DSM 44701T), isolated from a smear-ripened cheese.</title>
        <authorList>
            <consortium name="US DOE Joint Genome Institute (JGI-PGF)"/>
            <person name="Walter F."/>
            <person name="Albersmeier A."/>
            <person name="Kalinowski J."/>
            <person name="Ruckert C."/>
        </authorList>
    </citation>
    <scope>NUCLEOTIDE SEQUENCE</scope>
    <source>
        <strain evidence="6">JCM 30804</strain>
    </source>
</reference>
<dbReference type="GO" id="GO:0003677">
    <property type="term" value="F:DNA binding"/>
    <property type="evidence" value="ECO:0007669"/>
    <property type="project" value="UniProtKB-UniRule"/>
</dbReference>
<gene>
    <name evidence="6" type="primary">nemR</name>
    <name evidence="6" type="ORF">GCM10009332_19730</name>
</gene>
<dbReference type="InterPro" id="IPR001647">
    <property type="entry name" value="HTH_TetR"/>
</dbReference>
<dbReference type="AlphaFoldDB" id="A0A917JRK0"/>
<proteinExistence type="predicted"/>
<evidence type="ECO:0000256" key="4">
    <source>
        <dbReference type="PROSITE-ProRule" id="PRU00335"/>
    </source>
</evidence>
<evidence type="ECO:0000256" key="2">
    <source>
        <dbReference type="ARBA" id="ARBA00023125"/>
    </source>
</evidence>
<dbReference type="InterPro" id="IPR011075">
    <property type="entry name" value="TetR_C"/>
</dbReference>
<feature type="domain" description="HTH tetR-type" evidence="5">
    <location>
        <begin position="6"/>
        <end position="66"/>
    </location>
</feature>
<dbReference type="PROSITE" id="PS50977">
    <property type="entry name" value="HTH_TETR_2"/>
    <property type="match status" value="1"/>
</dbReference>
<keyword evidence="1" id="KW-0805">Transcription regulation</keyword>
<name>A0A917JRK0_9GAMM</name>
<dbReference type="Proteomes" id="UP000613743">
    <property type="component" value="Unassembled WGS sequence"/>
</dbReference>
<sequence length="217" mass="24473">MRTENNTTQQQIIKAGYQLIANKGFSSVGLSLILATANVPKGSFYHYFKSKEQFGEALIQDFFTQYHQQIEGLIQQSEFTGLERTMRYWQLWLEACDPGESVDCLPDTAQAQRCLVVKLAAEVADLSESMRVALEQGTQKTIAYIADLITQGIEDGSICQLNAQQAAQSLYQMWLGASLLHKLHRNPTQMQKNIDITRSILENNRLQSRTAATYKDS</sequence>
<keyword evidence="7" id="KW-1185">Reference proteome</keyword>
<evidence type="ECO:0000256" key="1">
    <source>
        <dbReference type="ARBA" id="ARBA00023015"/>
    </source>
</evidence>
<feature type="DNA-binding region" description="H-T-H motif" evidence="4">
    <location>
        <begin position="29"/>
        <end position="48"/>
    </location>
</feature>
<evidence type="ECO:0000259" key="5">
    <source>
        <dbReference type="PROSITE" id="PS50977"/>
    </source>
</evidence>
<evidence type="ECO:0000313" key="7">
    <source>
        <dbReference type="Proteomes" id="UP000613743"/>
    </source>
</evidence>
<dbReference type="PRINTS" id="PR00455">
    <property type="entry name" value="HTHTETR"/>
</dbReference>
<keyword evidence="2 4" id="KW-0238">DNA-binding</keyword>
<protein>
    <submittedName>
        <fullName evidence="6">TetR family transcriptional regulator</fullName>
    </submittedName>
</protein>
<dbReference type="InterPro" id="IPR009057">
    <property type="entry name" value="Homeodomain-like_sf"/>
</dbReference>
<dbReference type="Pfam" id="PF16925">
    <property type="entry name" value="TetR_C_13"/>
    <property type="match status" value="1"/>
</dbReference>
<dbReference type="PANTHER" id="PTHR47506">
    <property type="entry name" value="TRANSCRIPTIONAL REGULATORY PROTEIN"/>
    <property type="match status" value="1"/>
</dbReference>
<comment type="caution">
    <text evidence="6">The sequence shown here is derived from an EMBL/GenBank/DDBJ whole genome shotgun (WGS) entry which is preliminary data.</text>
</comment>
<dbReference type="Pfam" id="PF00440">
    <property type="entry name" value="TetR_N"/>
    <property type="match status" value="1"/>
</dbReference>
<evidence type="ECO:0000313" key="6">
    <source>
        <dbReference type="EMBL" id="GGI82577.1"/>
    </source>
</evidence>
<dbReference type="Gene3D" id="1.10.357.10">
    <property type="entry name" value="Tetracycline Repressor, domain 2"/>
    <property type="match status" value="1"/>
</dbReference>
<dbReference type="SUPFAM" id="SSF46689">
    <property type="entry name" value="Homeodomain-like"/>
    <property type="match status" value="1"/>
</dbReference>
<evidence type="ECO:0000256" key="3">
    <source>
        <dbReference type="ARBA" id="ARBA00023163"/>
    </source>
</evidence>
<dbReference type="InterPro" id="IPR036271">
    <property type="entry name" value="Tet_transcr_reg_TetR-rel_C_sf"/>
</dbReference>
<dbReference type="EMBL" id="BMPZ01000004">
    <property type="protein sequence ID" value="GGI82577.1"/>
    <property type="molecule type" value="Genomic_DNA"/>
</dbReference>
<organism evidence="6 7">
    <name type="scientific">Shewanella gelidii</name>
    <dbReference type="NCBI Taxonomy" id="1642821"/>
    <lineage>
        <taxon>Bacteria</taxon>
        <taxon>Pseudomonadati</taxon>
        <taxon>Pseudomonadota</taxon>
        <taxon>Gammaproteobacteria</taxon>
        <taxon>Alteromonadales</taxon>
        <taxon>Shewanellaceae</taxon>
        <taxon>Shewanella</taxon>
    </lineage>
</organism>
<keyword evidence="3" id="KW-0804">Transcription</keyword>